<proteinExistence type="predicted"/>
<gene>
    <name evidence="2" type="ORF">KIH27_07160</name>
</gene>
<evidence type="ECO:0000313" key="2">
    <source>
        <dbReference type="EMBL" id="MBS9533369.1"/>
    </source>
</evidence>
<protein>
    <submittedName>
        <fullName evidence="2">PepSY domain-containing protein</fullName>
    </submittedName>
</protein>
<evidence type="ECO:0000313" key="3">
    <source>
        <dbReference type="Proteomes" id="UP001519535"/>
    </source>
</evidence>
<sequence length="196" mass="20012">MRGLVHGSRLGAVLIAVAMLALAGCGGSGKQGAASAQSTSPEGTWSRPDAPPDPHTLLRAGALAVGQVPDSALIFIESQTNDAGTWKVRVVTPDGSEQQLKIGADGVAVLVGPASTNDSDGDKAKRRANIDGAHLDYEAAVGKILAEVPNGSITGLSLVDMNGTIVWDADVWDTELVEHDVTINAATGAVTANRQV</sequence>
<feature type="region of interest" description="Disordered" evidence="1">
    <location>
        <begin position="30"/>
        <end position="53"/>
    </location>
</feature>
<accession>A0ABS5RGR8</accession>
<dbReference type="EMBL" id="JAHCLR010000009">
    <property type="protein sequence ID" value="MBS9533369.1"/>
    <property type="molecule type" value="Genomic_DNA"/>
</dbReference>
<name>A0ABS5RGR8_9MYCO</name>
<dbReference type="PROSITE" id="PS51257">
    <property type="entry name" value="PROKAR_LIPOPROTEIN"/>
    <property type="match status" value="1"/>
</dbReference>
<comment type="caution">
    <text evidence="2">The sequence shown here is derived from an EMBL/GenBank/DDBJ whole genome shotgun (WGS) entry which is preliminary data.</text>
</comment>
<organism evidence="2 3">
    <name type="scientific">Mycolicibacter acidiphilus</name>
    <dbReference type="NCBI Taxonomy" id="2835306"/>
    <lineage>
        <taxon>Bacteria</taxon>
        <taxon>Bacillati</taxon>
        <taxon>Actinomycetota</taxon>
        <taxon>Actinomycetes</taxon>
        <taxon>Mycobacteriales</taxon>
        <taxon>Mycobacteriaceae</taxon>
        <taxon>Mycolicibacter</taxon>
    </lineage>
</organism>
<keyword evidence="3" id="KW-1185">Reference proteome</keyword>
<reference evidence="2 3" key="1">
    <citation type="submission" date="2021-05" db="EMBL/GenBank/DDBJ databases">
        <title>Mycobacterium acidophilum sp. nov., an extremely acid-tolerant member of the genus Mycobacterium.</title>
        <authorList>
            <person name="Xia J."/>
        </authorList>
    </citation>
    <scope>NUCLEOTIDE SEQUENCE [LARGE SCALE GENOMIC DNA]</scope>
    <source>
        <strain evidence="2 3">M1</strain>
    </source>
</reference>
<dbReference type="RefSeq" id="WP_214092258.1">
    <property type="nucleotide sequence ID" value="NZ_JAHCLR010000009.1"/>
</dbReference>
<dbReference type="Gene3D" id="3.10.450.40">
    <property type="match status" value="1"/>
</dbReference>
<feature type="compositionally biased region" description="Low complexity" evidence="1">
    <location>
        <begin position="31"/>
        <end position="40"/>
    </location>
</feature>
<evidence type="ECO:0000256" key="1">
    <source>
        <dbReference type="SAM" id="MobiDB-lite"/>
    </source>
</evidence>
<dbReference type="Proteomes" id="UP001519535">
    <property type="component" value="Unassembled WGS sequence"/>
</dbReference>